<feature type="domain" description="HYDIN/VesB/CFA65-like Ig-like" evidence="14">
    <location>
        <begin position="6258"/>
        <end position="6353"/>
    </location>
</feature>
<feature type="domain" description="Hydin adenylate kinase-like" evidence="12">
    <location>
        <begin position="3734"/>
        <end position="3932"/>
    </location>
</feature>
<evidence type="ECO:0000256" key="1">
    <source>
        <dbReference type="ARBA" id="ARBA00004138"/>
    </source>
</evidence>
<feature type="compositionally biased region" description="Polar residues" evidence="9">
    <location>
        <begin position="3826"/>
        <end position="3841"/>
    </location>
</feature>
<dbReference type="CTD" id="54768"/>
<feature type="domain" description="HYDIN/VesB/CFA65-like Ig-like" evidence="14">
    <location>
        <begin position="1085"/>
        <end position="1185"/>
    </location>
</feature>
<feature type="compositionally biased region" description="Basic and acidic residues" evidence="9">
    <location>
        <begin position="4036"/>
        <end position="4053"/>
    </location>
</feature>
<dbReference type="FunCoup" id="A0A6P7YDH2">
    <property type="interactions" value="59"/>
</dbReference>
<dbReference type="FunFam" id="3.10.20.370:FF:000001">
    <property type="entry name" value="Retrovirus-related Pol polyprotein from transposon 17.6-like protein"/>
    <property type="match status" value="1"/>
</dbReference>
<feature type="domain" description="Myb/SANT-like DNA-binding" evidence="11">
    <location>
        <begin position="806"/>
        <end position="861"/>
    </location>
</feature>
<feature type="compositionally biased region" description="Polar residues" evidence="9">
    <location>
        <begin position="4414"/>
        <end position="4424"/>
    </location>
</feature>
<evidence type="ECO:0000259" key="11">
    <source>
        <dbReference type="Pfam" id="PF13873"/>
    </source>
</evidence>
<dbReference type="InterPro" id="IPR013783">
    <property type="entry name" value="Ig-like_fold"/>
</dbReference>
<feature type="domain" description="HYDIN/VesB/CFA65-like Ig-like" evidence="14">
    <location>
        <begin position="560"/>
        <end position="653"/>
    </location>
</feature>
<dbReference type="Gene3D" id="3.30.70.270">
    <property type="match status" value="2"/>
</dbReference>
<feature type="region of interest" description="Disordered" evidence="9">
    <location>
        <begin position="5691"/>
        <end position="5710"/>
    </location>
</feature>
<dbReference type="InterPro" id="IPR043502">
    <property type="entry name" value="DNA/RNA_pol_sf"/>
</dbReference>
<dbReference type="Gene3D" id="3.40.50.300">
    <property type="entry name" value="P-loop containing nucleotide triphosphate hydrolases"/>
    <property type="match status" value="1"/>
</dbReference>
<feature type="region of interest" description="Disordered" evidence="9">
    <location>
        <begin position="4191"/>
        <end position="4236"/>
    </location>
</feature>
<dbReference type="InterPro" id="IPR043128">
    <property type="entry name" value="Rev_trsase/Diguanyl_cyclase"/>
</dbReference>
<dbReference type="Pfam" id="PF17213">
    <property type="entry name" value="Hydin_ADK"/>
    <property type="match status" value="1"/>
</dbReference>
<feature type="region of interest" description="Disordered" evidence="9">
    <location>
        <begin position="4931"/>
        <end position="4965"/>
    </location>
</feature>
<organism evidence="15 16">
    <name type="scientific">Microcaecilia unicolor</name>
    <dbReference type="NCBI Taxonomy" id="1415580"/>
    <lineage>
        <taxon>Eukaryota</taxon>
        <taxon>Metazoa</taxon>
        <taxon>Chordata</taxon>
        <taxon>Craniata</taxon>
        <taxon>Vertebrata</taxon>
        <taxon>Euteleostomi</taxon>
        <taxon>Amphibia</taxon>
        <taxon>Gymnophiona</taxon>
        <taxon>Siphonopidae</taxon>
        <taxon>Microcaecilia</taxon>
    </lineage>
</organism>
<dbReference type="CDD" id="cd22249">
    <property type="entry name" value="UDM1_RNF168_RNF169-like"/>
    <property type="match status" value="1"/>
</dbReference>
<keyword evidence="8" id="KW-0175">Coiled coil</keyword>
<feature type="region of interest" description="Disordered" evidence="9">
    <location>
        <begin position="4351"/>
        <end position="4437"/>
    </location>
</feature>
<dbReference type="NCBIfam" id="NF012200">
    <property type="entry name" value="choice_anch_D"/>
    <property type="match status" value="1"/>
</dbReference>
<dbReference type="Proteomes" id="UP000515156">
    <property type="component" value="Chromosome 5"/>
</dbReference>
<evidence type="ECO:0000259" key="13">
    <source>
        <dbReference type="Pfam" id="PF17919"/>
    </source>
</evidence>
<protein>
    <recommendedName>
        <fullName evidence="4">ribonuclease H</fullName>
        <ecNumber evidence="4">3.1.26.4</ecNumber>
    </recommendedName>
</protein>
<dbReference type="GO" id="GO:0003341">
    <property type="term" value="P:cilium movement"/>
    <property type="evidence" value="ECO:0007669"/>
    <property type="project" value="TreeGrafter"/>
</dbReference>
<feature type="compositionally biased region" description="Basic and acidic residues" evidence="9">
    <location>
        <begin position="2419"/>
        <end position="2439"/>
    </location>
</feature>
<dbReference type="OrthoDB" id="442692at2759"/>
<dbReference type="Pfam" id="PF17919">
    <property type="entry name" value="RT_RNaseH_2"/>
    <property type="match status" value="1"/>
</dbReference>
<dbReference type="Gene3D" id="2.60.40.10">
    <property type="entry name" value="Immunoglobulins"/>
    <property type="match status" value="23"/>
</dbReference>
<evidence type="ECO:0000259" key="10">
    <source>
        <dbReference type="Pfam" id="PF00078"/>
    </source>
</evidence>
<feature type="compositionally biased region" description="Acidic residues" evidence="9">
    <location>
        <begin position="1865"/>
        <end position="1878"/>
    </location>
</feature>
<proteinExistence type="inferred from homology"/>
<feature type="compositionally biased region" description="Basic and acidic residues" evidence="9">
    <location>
        <begin position="4363"/>
        <end position="4385"/>
    </location>
</feature>
<dbReference type="Pfam" id="PF13873">
    <property type="entry name" value="Myb_DNA-bind_5"/>
    <property type="match status" value="1"/>
</dbReference>
<evidence type="ECO:0000256" key="6">
    <source>
        <dbReference type="ARBA" id="ARBA00023069"/>
    </source>
</evidence>
<keyword evidence="7" id="KW-0966">Cell projection</keyword>
<sequence length="6852" mass="769692">MGKRRGKVREAPSVPDGTSQPRQTTLDHFRLVSGPELASTPLAGASAQTLDSSGDGASLSPVERAAPPQPGREAIVASPGAMVSRGEPGDQEGRLHERTTGATLQAEPGLTAAQALEKTVSTLEQAAKAPLPVFSMGRVEKPAVVTLETLWDLTSSTHSALQNLILKNMETIKVLSETALNQIQTSESQATEVRRMSEKVEKLDLVGQTLIKDKNFTLRRLEYLENYSKRLTLRFINFPRSPMVVPIQMIRKYLMEILGMPENSLPPITRAYYIQMDVKSSENQQQQGVMDLKAFLESSLEVITQRTTLLVTFALEIDRDAVLKLSLRHLDSLFMGSKVAMDTVSRNFDQSNYDFYDSGVSYCHGNGTNGNKCPAYGKKWRAVQTKKCKSNRINQRKLLRTRLASSRLTPSAFLKEMSLTTEQKLALPHEMHPPRIIQLLDISETSFQKFSTVDVDQTLFQPFPSEIVFQNYVPHETYEVPLVLRNEDRIPRLVKVIQETSPYFKIISPIDAYNKVACGMQSTFRILFTPDENKDYFHEVICVTEREKFVVPIRAIGARAILDFPDQLNFSTCPVKYNCQKTLLVRNIGNREARFQLNTCRPFSAEPSVGTLGIGNSMQMTVEFKPQYIGDHSEDLVINYDTGENIYVRLYGAAIDINIRLDKNSLLLEKTFISMANQRMVTIINRSDIIAHFQWKAFATQEEEDQEKFRLCFDLHSEEEDETDRFLEECGSDPSLRERLSILTRTFYNRRKMIQADSMLFSDDIFMIEPVVFGAMEDNVPRHEEYEETVVGSDGHDGNGKRKCAPKFTEDELQVLVHRVCDEFGRLFKKSRLSLGQKNKIWRKIADDVTAVGVQMRTVEQCVHPVAGTLTWSAEPATPCATQDEEEEACVWLMTPTQGGEDREAEETVTLDLVDVTTPLDVHVTPLSSAIQLPNDCPQTPPVEEWEDRRQLWEMQAKWNEGIHTLLKEVAEHVQHSTDAICAQVENVVQNVVSNAVMRVLEKTNTHLSDLCNTMRTNSQQQQQMFLDLRQEIRGMRPWTTSQPTSVPSWTTSAALPRIKTIISYLLTGREARLPLRIKGEGIGPRLLFNFDQLDIGKVFVGSVHGYEAVLANKGYIDAIFTLIPPATALGTGFMFNPSEGIILPGGHQVIEITFSSSKLGDFTEVFMFNVDGSSEPVSLTIRGCVIGPTFHFSTPALHFGDVSFGFPYTLNCSLNNTSLVPLSFNLRIPGDGPGDPSTTCSSLILDNRNTVWGKGGQGGIKPKEFTIIPSHGTVRPQGFLNIQVTLCSNTVKIYELAMMVDVESVGEEVLALPITARCLVPLVRVEKPVMKFGRCFLQYPYKQSVKLVNDSNLPGCYSLTPEEPHSLSTVFYSSPSPRGLIDPYSSVAIPLVLEAQIIGVYETKVHICIFGSKESTLEVNLQYAGVGPVVCVKPIELDFGKIQVLTEVSRTLQLSNQSCIPAHFLAQMVRSHSYWSVEPSEGVIPPGTDLTLTLVAKLDDTVKFFDKLQLVIVNSNTYTIPVQAKGIGNTILTDRPFASGLNLGIHFGGTVCTYHFTMTNYGRRTYQLYWLTEGFPLINKSSQCSFPTTVKNKNSPNNLEPPNPVFKLTPFRMELNPGQSMDMVVEGSSEAAKVVKETLLCHAIIGKSSVKELIMKVDVTCEFIAPILYLSDKELKYSIKKLSDDVLPLQYQPLIIKNISSLPLSILLFAEEPFCVCDKDQKLLSTNIKPIKLRVGEETEISIRFNPNFLSDMNCRVAEDMLTIQYVEHPQKEFVILYGEVHFPSLDFQSTKVDFGCILNDTEVIQYVQMTNNSLLPVKYRWSFLTNDWENQIRFHSGERKSFSAEPAEQVQSNKSVRTHREGEEQDWEMDSNQGDEEQLREPCEEVEEMEWDKREENEEERMEVAAFAQTAGAKMMDPKELMSFMAHQFQKQQEMAQKFMEDSLAAFRAQHENSLVASQAQHENSLAAAQAQHEDSLTATRAQQQPLFDLLQEMLRAGGIPRRVVPSVEEVATGGTCGVGEPGTVNWLPWGKLAPGDDIEDYLGTFERVAVAAGWPLEQWTIRLAPALSGAALAAFRGLSPAEVVDYERLKGAILDRYGVSKHTYRRRFKSWRWTEGDTPRALAQKLMDLANKWWNLTRERRCLWGQEVKELENDLGPQITEIFQTSEPQIADTLGDQQKEEMQDLLASFQDVNALSIPDAYPMPRIDELLDRLGTVRYLSTLDLTKGYWQIPLTAEARPKTAFATPLGLYQFRRMPFGLNSAAASCQRLLDKVLRPHQEYVAAYLDDVDSQKVEGEEQDWEMDSNQGDEEQLKEPCEEVEEMEWDKREENEEERMEVAAFAQTAGAKHSSLALVFLKPSLALVFLQPSLTLVFLLPSLILTCDIISECLYKAPVNFKALPLQQRSSDESSSIYGLKRQEERGSGKDEELKPFREKPQLLDSSEKVPFTLDAGSLELNPESRSVTLTAASLPQEENHLITGVEEGSSRRQDQWVEDAAPSTQQDPGLHAAPLQAAVAPGQERLASSFPLEDTGEKEEEKVTLREQLGDLTSIEEEVEEEDLLEKTSEIRLQLEEANPEDKPVFDILPLYGVLQPGESQQVAFTFFGHANINIQAKALCTVEAGPTYEIMLYGEASLVSYVLSTKEVDCGLQLLQHARTVDPEAGSGKVPKPGPESAMAKKTERWNEQLGVQVNALSILDAYPMPRIDELLDRLGTVRYLSTLDLTKGYWQIPLTAEARPKTAFATPLGLYQFRRMPFGLNSAAASCQRLLDKVLRPHQEYVAAYLDDVADASGVGLGAVLSQVHERQEHPLMYLSKKLLPHERHYSTIERECLATKWAIQMCHFYLDGRSFTLDSQKVEGEEQDWEMDSNQGDEEQLKEPCEEVEEMEWDKREENEEERMEVAAFAQTAGAKLPILPQGDVATLNEENHLITGVEEVFDILPLYGVLQPGESQQVAFTFFGHANINIQAKALCTVEAGPTYEIMLYGEASLVSYVLSTKEVDCGLQLFDELFEAEVVLRNTGKVGFDFTLPNSIEDSSSSLLPGEPLILPSSGHIDSGGELILQIWYLPGVPEAFFCTFQVQVAHLEPEDITLKGEGIFPRICLDLPRNIKKNKKYKTFLDEAKRNLQRENKMEESLSRPMTNAGEANVDDFFINYDTLLQMEVERLLIKEYALQQQAMISSNNTVNIQWTHKKLVKISMPDYLLDFGYVILGHVRTHIIKITNTGHLPVSFYIDRKTLTNTGFSMELDRVKNLPYCETETFEVKFDPQSANLPLEDVQIAVPIQVVGGPIFPICLRASVTMPTLTISCDKLDFSCVQCGQCKMKSLQLHNVLHVACEWSINPPETIKNVASLNLLHHRSRKRRQNMKPKTQVFEMMPYAGVLLPGQRINVQVKFMPLEEKYYSQRLVLHISQSSQRLTLLVQGQGLEPQLDFSPTMLELGPVLPFSPGDEMELLVKNPCSFPIEFYSLEHDKQYLEEEKILQMVKGYDSNNTLLLPARFPGEKLPQELLEFYEEQKTRERETKIQENDHQFWFSLAGIQVLPCPMSKRGIKGCEKQHETLFGTEKSRLSMLALGASESMAQPKPDQSINADSGPDISWQILSAPGSLKKHWSSSQVPWCPSDPFPPHERHKSSPEKLSFSEFVREMAKPVPFDLETESRTDTLDIFQFEEPRKEAVTVLMHGSYIIQRSDEINVKEAGELDNNPVSRAIARYLGIDITPEGRAAMNRKGIAIVVHGSPLSGKTNLAVALAKYYGSACLSIDSVVLEAISAGNTSAGLEARKLCMRAALEKSQRDMEEGGLRPPELLQGTGGLSMEAVAKHTAEGTQVTENKTAPQSNISKGNKTSTGGGKIHAVQGSRQQQLQSDLATSQVTSSPFIGGPVPCRISVSASVAGESGLMSCVLPTELLVEILAERMQLSDCFQGVVFDGMETLFARNFPSALLCLLKAINNRNHIYFVSLNQEYEALKDLERAKREAEEVEQESIWAKERARLEEMDEDEYEALSGDERAWFDEQRLKAVRERKKRAQERLAQEKKLKEALRRRQEEDEMRRKGKRVKKDSAKEELAGKKGQSVGKQVTIASGLKPDTRQDSGMEKRISIRDRPDSVLTEAEEANKKKKFFKGHSTDPALASVGYEELDFDSLDESEKQLIQKFKNYEYGKKEVTHILTFWDRMQGIVNLLSVADENQHEEEQMLERQAPSGKKGKKDRERERLEKEKAEKERVEKEKAEKERQDKLKAIEETKALALQAFVTKLEGDGAEHLEDVEPEKNIKLGVPHLEFMISGPDDPRSTMVLESGKLPSLDEVLDGLGLGPSGPPIPPDTLFSVVPYPVKRKPLRAEDILEHFTFITSPSPEDPSMTAEEKKELEPEVDHIITPLLKEEPATPTKSRLKKDKQDSGTERQKDKRRSASVKKSLSSQENPFTPPRAVTPVSGLDHSSVSRETVHEKFLRLSNYRWIVPPNESVSIRIHFASLIGGQYDQTLNFEIMGTQRLYQVYCRGICSLPTISQDPKIVFPHRKKEAKPEEIIQKKYVIQTETFHFGPLLCGKSRERYKSGQFPENMEKITIYNTSPIVTELFFCFQHDVKAITFILEPPNMTLNPYEKQELSVWAYPTTTGIIEDNIVCCIKDNPEPAIFKICCHGVRPELELDRKQLHFDRILMHRKDTKTLFLRNSTLLGVAWRITGMDNLGDDFVLSQDQGIILPRSEFSLQIHFRGTKAVNIKRFIRLEVSDVQNILGIVQIENIQILAEAYDIALDISFPKGTEGGLDFGIIKVLDEAKQIISLKNKGKYEIGFSFSLDTTDPSMRDLNSIFSIIPQKGILMSNERPTQVQIVFRSKKEILIIEKPILRCQVIEPNISEGGETIASIPVKVSVQSVCTKYKILPSSGINFGAMIMGTRKLCSFTIENQGKIEFKFTISKTVNEVTNQQIKKSAPPTLKRISSREGSSSSKSVQPGKGKRGEIQKDSNVFAQARFLTGMFTVSPGFGNIPPGGNQSIMVECHADLLGKSEEFLAIDISDRDPTDQPNGIPYGLVTEGCIPAFVTDDIAAIFEEHRICKNINLYPCLQTLDSEGLYLEDENKFIFTNILVGHLAKARFKIINAGKVPCDVVLSVKSTSPKTNFRISDIFEVDPTRISIPSHSHAFATVTFSPMMMQSYSCVFEALVDGASSLVSKARHLTFEISGEGNLPRVSILRPVLRNKHGNPLLLFKRLLIGHSEKLPLILKNEGTVPAKLHIDLLDDQESFFLKPWLSTHCIYPVKGEEQTDEMTFGTVRKAHTASLILNLGESAEFDVLFKPCLHQRFTATIRLSVLDNQYEESRVQLVGEGYQDDLTLDNIHYLVAPSGIENVEGQLKDDDIEATRMDHFQLGDCHVGKAYDVTFTMTNHNREYAMRFEWPAEAPLRFHPQVGHLHARCSKDITVTLKSEVPVNLQKNVVKCKVSRIAFTVPVDLVPDWDDRLHTVKWVDSGKSPTSQRPTKKKVVETDTEPAHIVLNDNSRELKILISANVNYAQFMCKIENVQFKDTLLFQSRTYKYKVANTGTVQLEFSWKVTVVDSKTFGGPQEFIQSSLKGESPLASAQIASFEGRSSQTASQLGNVLESVSSLLTVGADVPPFSIEPSSGIILARKQQDFLIKFFPKEVGEFEGKLSCSIANLLGDQLYPELKVKGKSLLPYCHFELEDSDYITENRRNPELRGPQGEPPRTPLDPNTRVIEFSNVGIHTKTIRSFMIINPTNSAYSFVWTCKDTLSLKSAPAFNCLTMLGQIRAEKKAEITFEFMSQEMDIVESFWTFTIPEQNISVPFLLVGNTTEPSVSLDRSHLNFLSRLVGHEAQAVVYLVNNEERAFAFSFRENSRFSEGFLSCLVVKPMEGDILPLSRIPITILFTPTIEGEVNFNLICDVKNKMQPLTLNVKADGFIMDASITCEEKYGATVTLDAQKTNEINFKQVEVNDMTTWQLNIMNNGNFGFNFDCKITAPKQLQHYLTIVPEKGLIEGWQHTQTMLTFHPLQKCTLKDAQLKIKISNGPTFTCLLLGSAAIPSIHFSFMKHDFRSCFIYHAGMPCNKRSLVITNKDDKEISIDCLFINTAYLEVEFQAEVLLPGDKMEVPITFYPREAIQYHEKLCFEINGHSQQTIEIFGKGAEMKIEVLNPRHKVVNFGALQVGQSVKRVVPIVNNSAASLTFSVAITPTMQALHDPKVLTLCPSMEITLKPQDTWKVEVTFSPKSRIQSFAEEVMLEHVGLSRCLFVIRGCSHGIEISLDQDNIPFGAAVLQSHVVRRIVMFNTGDIGARFNWDIKTFQPDFSISPTEGYITPGMEVAFQVTFHPYSLKQNILYENLKCFIEGSKPLKLTLSGSGVGIPAVKEVLNFQCVVRGRQTQTILLANRTNSSWNLKPIIEGEHWTGHDSIIVDAQHNKPYEITYQPQIMTSESKHQGSIFFPLPDGIGLVYLLQGVSDPPKSSGNIIREIPCKTSYNELLTVTNWLNRAQRFHVFIEFLKPDKIDPTTIIKGLDYHEVPASSKRDYKLTFFSHKEGLFNIKVTFRNETTQEYIFYFVTFKATPPGIISTIEMVAPVRQTITATLKVENPLSIPVTFNIDCKVPEINSPPHFTVPAQSEGSLVFEYQPLKVGETTGRLTLMNNELGIFQYELILKAMPAKPEKPIYFCTALGSSQVLSVKFMNYIRQKSEYSCKIDSSDFHVEKIIHAAPAAQGGTELSVEVTYEPSQLGETQAALFISSPTGGDYIFPLVGTSLSPKPQGPIQIRAGVSTTIPFKNIFPQTMVFSFHVDNPLFSIRGSENIRSKKVNNITVSFEGNPSSSKAPITGKLTISCPRTAGTGQGIYWIYYLKGVTPEK</sequence>
<feature type="compositionally biased region" description="Basic and acidic residues" evidence="9">
    <location>
        <begin position="4209"/>
        <end position="4236"/>
    </location>
</feature>
<dbReference type="InterPro" id="IPR027417">
    <property type="entry name" value="P-loop_NTPase"/>
</dbReference>
<evidence type="ECO:0000256" key="2">
    <source>
        <dbReference type="ARBA" id="ARBA00004496"/>
    </source>
</evidence>
<feature type="domain" description="HYDIN/VesB/CFA65-like Ig-like" evidence="14">
    <location>
        <begin position="6040"/>
        <end position="6139"/>
    </location>
</feature>
<dbReference type="GO" id="GO:1904158">
    <property type="term" value="P:axonemal central apparatus assembly"/>
    <property type="evidence" value="ECO:0007669"/>
    <property type="project" value="TreeGrafter"/>
</dbReference>
<dbReference type="PANTHER" id="PTHR23053">
    <property type="entry name" value="DLEC1 DELETED IN LUNG AND ESOPHAGEAL CANCER 1"/>
    <property type="match status" value="1"/>
</dbReference>
<feature type="region of interest" description="Disordered" evidence="9">
    <location>
        <begin position="3822"/>
        <end position="3858"/>
    </location>
</feature>
<feature type="region of interest" description="Disordered" evidence="9">
    <location>
        <begin position="1841"/>
        <end position="1889"/>
    </location>
</feature>
<dbReference type="KEGG" id="muo:115471301"/>
<evidence type="ECO:0000256" key="3">
    <source>
        <dbReference type="ARBA" id="ARBA00010879"/>
    </source>
</evidence>
<evidence type="ECO:0000256" key="9">
    <source>
        <dbReference type="SAM" id="MobiDB-lite"/>
    </source>
</evidence>
<dbReference type="PANTHER" id="PTHR23053:SF0">
    <property type="entry name" value="HYDROCEPHALUS-INDUCING PROTEIN HOMOLOG"/>
    <property type="match status" value="1"/>
</dbReference>
<dbReference type="Pfam" id="PF00078">
    <property type="entry name" value="RVT_1"/>
    <property type="match status" value="2"/>
</dbReference>
<dbReference type="Gene3D" id="3.10.20.370">
    <property type="match status" value="1"/>
</dbReference>
<gene>
    <name evidence="16" type="primary">HYDIN</name>
</gene>
<name>A0A6P7YDH2_9AMPH</name>
<feature type="domain" description="Reverse transcriptase" evidence="10">
    <location>
        <begin position="2700"/>
        <end position="2790"/>
    </location>
</feature>
<dbReference type="InterPro" id="IPR000477">
    <property type="entry name" value="RT_dom"/>
</dbReference>
<evidence type="ECO:0000313" key="16">
    <source>
        <dbReference type="RefSeq" id="XP_030060864.1"/>
    </source>
</evidence>
<feature type="region of interest" description="Disordered" evidence="9">
    <location>
        <begin position="2412"/>
        <end position="2439"/>
    </location>
</feature>
<comment type="subcellular location">
    <subcellularLocation>
        <location evidence="1">Cell projection</location>
        <location evidence="1">Cilium</location>
    </subcellularLocation>
    <subcellularLocation>
        <location evidence="2">Cytoplasm</location>
    </subcellularLocation>
</comment>
<feature type="region of interest" description="Disordered" evidence="9">
    <location>
        <begin position="2297"/>
        <end position="2323"/>
    </location>
</feature>
<dbReference type="InterPro" id="IPR028002">
    <property type="entry name" value="Myb_DNA-bind_5"/>
</dbReference>
<dbReference type="Pfam" id="PF22544">
    <property type="entry name" value="HYDIN_VesB_CFA65-like_Ig"/>
    <property type="match status" value="4"/>
</dbReference>
<dbReference type="CDD" id="cd01647">
    <property type="entry name" value="RT_LTR"/>
    <property type="match status" value="2"/>
</dbReference>
<dbReference type="SUPFAM" id="SSF56672">
    <property type="entry name" value="DNA/RNA polymerases"/>
    <property type="match status" value="2"/>
</dbReference>
<dbReference type="GeneID" id="115471301"/>
<evidence type="ECO:0000256" key="5">
    <source>
        <dbReference type="ARBA" id="ARBA00022490"/>
    </source>
</evidence>
<evidence type="ECO:0000259" key="12">
    <source>
        <dbReference type="Pfam" id="PF17213"/>
    </source>
</evidence>
<feature type="compositionally biased region" description="Basic and acidic residues" evidence="9">
    <location>
        <begin position="4061"/>
        <end position="4070"/>
    </location>
</feature>
<evidence type="ECO:0000259" key="14">
    <source>
        <dbReference type="Pfam" id="PF22544"/>
    </source>
</evidence>
<evidence type="ECO:0000256" key="7">
    <source>
        <dbReference type="ARBA" id="ARBA00023273"/>
    </source>
</evidence>
<keyword evidence="6" id="KW-0969">Cilium</keyword>
<dbReference type="EC" id="3.1.26.4" evidence="4"/>
<feature type="region of interest" description="Disordered" evidence="9">
    <location>
        <begin position="4036"/>
        <end position="4078"/>
    </location>
</feature>
<dbReference type="InterPro" id="IPR033305">
    <property type="entry name" value="Hydin-like"/>
</dbReference>
<feature type="coiled-coil region" evidence="8">
    <location>
        <begin position="3962"/>
        <end position="3992"/>
    </location>
</feature>
<accession>A0A6P7YDH2</accession>
<evidence type="ECO:0000256" key="4">
    <source>
        <dbReference type="ARBA" id="ARBA00012180"/>
    </source>
</evidence>
<evidence type="ECO:0000256" key="8">
    <source>
        <dbReference type="SAM" id="Coils"/>
    </source>
</evidence>
<dbReference type="GO" id="GO:0005930">
    <property type="term" value="C:axoneme"/>
    <property type="evidence" value="ECO:0007669"/>
    <property type="project" value="TreeGrafter"/>
</dbReference>
<feature type="compositionally biased region" description="Basic and acidic residues" evidence="9">
    <location>
        <begin position="4396"/>
        <end position="4406"/>
    </location>
</feature>
<evidence type="ECO:0000313" key="15">
    <source>
        <dbReference type="Proteomes" id="UP000515156"/>
    </source>
</evidence>
<comment type="similarity">
    <text evidence="3">Belongs to the beta type-B retroviral polymerase family. HERV class-II K(HML-2) pol subfamily.</text>
</comment>
<dbReference type="RefSeq" id="XP_030060864.1">
    <property type="nucleotide sequence ID" value="XM_030205004.1"/>
</dbReference>
<dbReference type="InterPro" id="IPR053879">
    <property type="entry name" value="HYDIN_VesB_CFA65-like_Ig"/>
</dbReference>
<reference evidence="16" key="1">
    <citation type="submission" date="2025-08" db="UniProtKB">
        <authorList>
            <consortium name="RefSeq"/>
        </authorList>
    </citation>
    <scope>IDENTIFICATION</scope>
</reference>
<feature type="domain" description="Reverse transcriptase" evidence="10">
    <location>
        <begin position="2193"/>
        <end position="2291"/>
    </location>
</feature>
<feature type="domain" description="Reverse transcriptase/retrotransposon-derived protein RNase H-like" evidence="13">
    <location>
        <begin position="2791"/>
        <end position="2855"/>
    </location>
</feature>
<dbReference type="InterPro" id="IPR033768">
    <property type="entry name" value="Hydin_ADK"/>
</dbReference>
<dbReference type="Gene3D" id="3.10.10.10">
    <property type="entry name" value="HIV Type 1 Reverse Transcriptase, subunit A, domain 1"/>
    <property type="match status" value="2"/>
</dbReference>
<dbReference type="GO" id="GO:0004523">
    <property type="term" value="F:RNA-DNA hybrid ribonuclease activity"/>
    <property type="evidence" value="ECO:0007669"/>
    <property type="project" value="UniProtKB-EC"/>
</dbReference>
<keyword evidence="15" id="KW-1185">Reference proteome</keyword>
<dbReference type="InParanoid" id="A0A6P7YDH2"/>
<feature type="region of interest" description="Disordered" evidence="9">
    <location>
        <begin position="2484"/>
        <end position="2508"/>
    </location>
</feature>
<feature type="compositionally biased region" description="Acidic residues" evidence="9">
    <location>
        <begin position="2299"/>
        <end position="2312"/>
    </location>
</feature>
<dbReference type="InterPro" id="IPR041577">
    <property type="entry name" value="RT_RNaseH_2"/>
</dbReference>
<keyword evidence="5" id="KW-0963">Cytoplasm</keyword>
<feature type="region of interest" description="Disordered" evidence="9">
    <location>
        <begin position="1"/>
        <end position="94"/>
    </location>
</feature>